<dbReference type="GO" id="GO:0051082">
    <property type="term" value="F:unfolded protein binding"/>
    <property type="evidence" value="ECO:0007669"/>
    <property type="project" value="InterPro"/>
</dbReference>
<dbReference type="CDD" id="cd10747">
    <property type="entry name" value="DnaJ_C"/>
    <property type="match status" value="1"/>
</dbReference>
<dbReference type="InterPro" id="IPR008971">
    <property type="entry name" value="HSP40/DnaJ_pept-bd"/>
</dbReference>
<dbReference type="Gene3D" id="1.10.287.110">
    <property type="entry name" value="DnaJ domain"/>
    <property type="match status" value="1"/>
</dbReference>
<dbReference type="Gene3D" id="2.60.260.20">
    <property type="entry name" value="Urease metallochaperone UreE, N-terminal domain"/>
    <property type="match status" value="2"/>
</dbReference>
<evidence type="ECO:0000313" key="3">
    <source>
        <dbReference type="EMBL" id="OLP46340.1"/>
    </source>
</evidence>
<evidence type="ECO:0000313" key="4">
    <source>
        <dbReference type="Proteomes" id="UP000186894"/>
    </source>
</evidence>
<dbReference type="SUPFAM" id="SSF46565">
    <property type="entry name" value="Chaperone J-domain"/>
    <property type="match status" value="1"/>
</dbReference>
<feature type="domain" description="J" evidence="2">
    <location>
        <begin position="3"/>
        <end position="68"/>
    </location>
</feature>
<feature type="region of interest" description="Disordered" evidence="1">
    <location>
        <begin position="56"/>
        <end position="76"/>
    </location>
</feature>
<protein>
    <submittedName>
        <fullName evidence="3">Molecular chaperone DnaJ</fullName>
    </submittedName>
</protein>
<dbReference type="PROSITE" id="PS50076">
    <property type="entry name" value="DNAJ_2"/>
    <property type="match status" value="1"/>
</dbReference>
<evidence type="ECO:0000256" key="1">
    <source>
        <dbReference type="SAM" id="MobiDB-lite"/>
    </source>
</evidence>
<dbReference type="RefSeq" id="WP_075638011.1">
    <property type="nucleotide sequence ID" value="NZ_MKIM01000021.1"/>
</dbReference>
<dbReference type="InterPro" id="IPR002939">
    <property type="entry name" value="DnaJ_C"/>
</dbReference>
<sequence length="301" mass="32677">MKDPYETLGVAKTASSDEIRKAYRKLAKTLHPDLNPGNARAEERFKDVSAANEILSDPDKRKRFDRGEIDASGAERPRQNYYKDYAANGAGGNRYQNTSGFSDFGGAEDIFADMFGRQSRQSRRVRGEDLNYTLTVDFLDSINGAKKRISLPDGGSLDLAIPAGIQDKQVLRLRGKGASGGSQGEAGDALVTIKINPHAFFTRKGDDIHLDLPVTIREAVLGARLKVPTPTGAVMVTIPKGSNTGSVLRLKGRGIAHGQSHGDQLVTLRVVLPSKADAELEAFLTNWTPSPDDDPRKDMLS</sequence>
<organism evidence="3 4">
    <name type="scientific">Rhizobium oryziradicis</name>
    <dbReference type="NCBI Taxonomy" id="1867956"/>
    <lineage>
        <taxon>Bacteria</taxon>
        <taxon>Pseudomonadati</taxon>
        <taxon>Pseudomonadota</taxon>
        <taxon>Alphaproteobacteria</taxon>
        <taxon>Hyphomicrobiales</taxon>
        <taxon>Rhizobiaceae</taxon>
        <taxon>Rhizobium/Agrobacterium group</taxon>
        <taxon>Rhizobium</taxon>
    </lineage>
</organism>
<comment type="caution">
    <text evidence="3">The sequence shown here is derived from an EMBL/GenBank/DDBJ whole genome shotgun (WGS) entry which is preliminary data.</text>
</comment>
<name>A0A1Q8ZW91_9HYPH</name>
<dbReference type="Pfam" id="PF00226">
    <property type="entry name" value="DnaJ"/>
    <property type="match status" value="1"/>
</dbReference>
<dbReference type="AlphaFoldDB" id="A0A1Q8ZW91"/>
<dbReference type="InterPro" id="IPR018253">
    <property type="entry name" value="DnaJ_domain_CS"/>
</dbReference>
<dbReference type="Pfam" id="PF01556">
    <property type="entry name" value="DnaJ_C"/>
    <property type="match status" value="1"/>
</dbReference>
<dbReference type="PANTHER" id="PTHR43096">
    <property type="entry name" value="DNAJ HOMOLOG 1, MITOCHONDRIAL-RELATED"/>
    <property type="match status" value="1"/>
</dbReference>
<dbReference type="PANTHER" id="PTHR43096:SF10">
    <property type="entry name" value="CHAPERONE PROTEIN DNAJ A6, CHLOROPLASTIC"/>
    <property type="match status" value="1"/>
</dbReference>
<gene>
    <name evidence="3" type="ORF">BJF95_03985</name>
</gene>
<dbReference type="FunFam" id="2.60.260.20:FF:000013">
    <property type="entry name" value="DnaJ subfamily B member 11"/>
    <property type="match status" value="1"/>
</dbReference>
<evidence type="ECO:0000259" key="2">
    <source>
        <dbReference type="PROSITE" id="PS50076"/>
    </source>
</evidence>
<dbReference type="GO" id="GO:0042026">
    <property type="term" value="P:protein refolding"/>
    <property type="evidence" value="ECO:0007669"/>
    <property type="project" value="TreeGrafter"/>
</dbReference>
<dbReference type="EMBL" id="MKIM01000021">
    <property type="protein sequence ID" value="OLP46340.1"/>
    <property type="molecule type" value="Genomic_DNA"/>
</dbReference>
<dbReference type="OrthoDB" id="9779889at2"/>
<dbReference type="GO" id="GO:0005737">
    <property type="term" value="C:cytoplasm"/>
    <property type="evidence" value="ECO:0007669"/>
    <property type="project" value="TreeGrafter"/>
</dbReference>
<dbReference type="SUPFAM" id="SSF49493">
    <property type="entry name" value="HSP40/DnaJ peptide-binding domain"/>
    <property type="match status" value="2"/>
</dbReference>
<reference evidence="3 4" key="1">
    <citation type="submission" date="2016-09" db="EMBL/GenBank/DDBJ databases">
        <title>Rhizobium oryziradicis sp. nov., isolated from the root of rice.</title>
        <authorList>
            <person name="Zhao J."/>
            <person name="Zhang X."/>
        </authorList>
    </citation>
    <scope>NUCLEOTIDE SEQUENCE [LARGE SCALE GENOMIC DNA]</scope>
    <source>
        <strain evidence="3 4">N19</strain>
    </source>
</reference>
<accession>A0A1Q8ZW91</accession>
<feature type="compositionally biased region" description="Basic and acidic residues" evidence="1">
    <location>
        <begin position="57"/>
        <end position="76"/>
    </location>
</feature>
<dbReference type="CDD" id="cd06257">
    <property type="entry name" value="DnaJ"/>
    <property type="match status" value="1"/>
</dbReference>
<keyword evidence="4" id="KW-1185">Reference proteome</keyword>
<dbReference type="PROSITE" id="PS00636">
    <property type="entry name" value="DNAJ_1"/>
    <property type="match status" value="1"/>
</dbReference>
<dbReference type="InterPro" id="IPR036869">
    <property type="entry name" value="J_dom_sf"/>
</dbReference>
<proteinExistence type="predicted"/>
<dbReference type="STRING" id="1867956.BJF95_03985"/>
<dbReference type="PRINTS" id="PR00625">
    <property type="entry name" value="JDOMAIN"/>
</dbReference>
<dbReference type="Proteomes" id="UP000186894">
    <property type="component" value="Unassembled WGS sequence"/>
</dbReference>
<dbReference type="InterPro" id="IPR001623">
    <property type="entry name" value="DnaJ_domain"/>
</dbReference>
<dbReference type="SMART" id="SM00271">
    <property type="entry name" value="DnaJ"/>
    <property type="match status" value="1"/>
</dbReference>